<dbReference type="PANTHER" id="PTHR33744:SF17">
    <property type="entry name" value="CONSERVED PROTEIN"/>
    <property type="match status" value="1"/>
</dbReference>
<organism evidence="2 3">
    <name type="scientific">Streptomyces aidingensis</name>
    <dbReference type="NCBI Taxonomy" id="910347"/>
    <lineage>
        <taxon>Bacteria</taxon>
        <taxon>Bacillati</taxon>
        <taxon>Actinomycetota</taxon>
        <taxon>Actinomycetes</taxon>
        <taxon>Kitasatosporales</taxon>
        <taxon>Streptomycetaceae</taxon>
        <taxon>Streptomyces</taxon>
    </lineage>
</organism>
<keyword evidence="2" id="KW-0238">DNA-binding</keyword>
<dbReference type="GO" id="GO:0003677">
    <property type="term" value="F:DNA binding"/>
    <property type="evidence" value="ECO:0007669"/>
    <property type="project" value="UniProtKB-KW"/>
</dbReference>
<proteinExistence type="predicted"/>
<feature type="domain" description="PucR C-terminal helix-turn-helix" evidence="1">
    <location>
        <begin position="328"/>
        <end position="385"/>
    </location>
</feature>
<dbReference type="PANTHER" id="PTHR33744">
    <property type="entry name" value="CARBOHYDRATE DIACID REGULATOR"/>
    <property type="match status" value="1"/>
</dbReference>
<keyword evidence="3" id="KW-1185">Reference proteome</keyword>
<dbReference type="AlphaFoldDB" id="A0A1I1NNZ6"/>
<dbReference type="RefSeq" id="WP_093839476.1">
    <property type="nucleotide sequence ID" value="NZ_FOLM01000008.1"/>
</dbReference>
<reference evidence="2 3" key="1">
    <citation type="submission" date="2016-10" db="EMBL/GenBank/DDBJ databases">
        <authorList>
            <person name="de Groot N.N."/>
        </authorList>
    </citation>
    <scope>NUCLEOTIDE SEQUENCE [LARGE SCALE GENOMIC DNA]</scope>
    <source>
        <strain evidence="2 3">CGMCC 4.5739</strain>
    </source>
</reference>
<sequence>MREDYQSLIDEVSALLGTPATLEGRDFGLIAFAAHEGEDERVLDPVRARSILRRGSTPAVREWFEGFGIARARGPVRIPPDPAAGVLHGRICLPARHGGVVHGYIWLLDDDALPLDDPRLLQAAGTAARIGGLLAADARAGERLGDLLAALLTAGPGAVPAAAEALAAGATPAPAGPLALVAVTPWQAEAAPPVAVPGLVTATVPGGGSGGGVAGRALAALVRLRAGDRPGPARTVAERLLASAGGTGAVRPVAGIGAPVGAPDGLAGLPGAWRQALAAARAARAEPRLGPVAHWAGLGPYRLLTALPPDLPPDASVRTLLRPAHAELARTAEVYLDHAGQVARAAAELGVHRQTLYYRLSRIEALTGLSMDSGEDRLLLHMALKSARLSPGR</sequence>
<protein>
    <submittedName>
        <fullName evidence="2">DNA-binding transcriptional regulator, PucR family</fullName>
    </submittedName>
</protein>
<evidence type="ECO:0000313" key="2">
    <source>
        <dbReference type="EMBL" id="SFC99012.1"/>
    </source>
</evidence>
<dbReference type="Proteomes" id="UP000199207">
    <property type="component" value="Unassembled WGS sequence"/>
</dbReference>
<dbReference type="SUPFAM" id="SSF46689">
    <property type="entry name" value="Homeodomain-like"/>
    <property type="match status" value="1"/>
</dbReference>
<dbReference type="InterPro" id="IPR025736">
    <property type="entry name" value="PucR_C-HTH_dom"/>
</dbReference>
<dbReference type="InterPro" id="IPR051448">
    <property type="entry name" value="CdaR-like_regulators"/>
</dbReference>
<accession>A0A1I1NNZ6</accession>
<dbReference type="OrthoDB" id="4534407at2"/>
<evidence type="ECO:0000259" key="1">
    <source>
        <dbReference type="Pfam" id="PF13556"/>
    </source>
</evidence>
<evidence type="ECO:0000313" key="3">
    <source>
        <dbReference type="Proteomes" id="UP000199207"/>
    </source>
</evidence>
<dbReference type="Gene3D" id="1.10.10.2840">
    <property type="entry name" value="PucR C-terminal helix-turn-helix domain"/>
    <property type="match status" value="1"/>
</dbReference>
<dbReference type="Pfam" id="PF13556">
    <property type="entry name" value="HTH_30"/>
    <property type="match status" value="1"/>
</dbReference>
<dbReference type="STRING" id="910347.SAMN05421773_10887"/>
<dbReference type="InterPro" id="IPR009057">
    <property type="entry name" value="Homeodomain-like_sf"/>
</dbReference>
<gene>
    <name evidence="2" type="ORF">SAMN05421773_10887</name>
</gene>
<name>A0A1I1NNZ6_9ACTN</name>
<dbReference type="InterPro" id="IPR042070">
    <property type="entry name" value="PucR_C-HTH_sf"/>
</dbReference>
<dbReference type="EMBL" id="FOLM01000008">
    <property type="protein sequence ID" value="SFC99012.1"/>
    <property type="molecule type" value="Genomic_DNA"/>
</dbReference>